<feature type="active site" description="Proton acceptor" evidence="4">
    <location>
        <position position="254"/>
    </location>
</feature>
<dbReference type="PANTHER" id="PTHR43712">
    <property type="entry name" value="PUTATIVE (AFU_ORTHOLOGUE AFUA_4G14580)-RELATED"/>
    <property type="match status" value="1"/>
</dbReference>
<organism evidence="6 7">
    <name type="scientific">Yersinia kristensenii</name>
    <dbReference type="NCBI Taxonomy" id="28152"/>
    <lineage>
        <taxon>Bacteria</taxon>
        <taxon>Pseudomonadati</taxon>
        <taxon>Pseudomonadota</taxon>
        <taxon>Gammaproteobacteria</taxon>
        <taxon>Enterobacterales</taxon>
        <taxon>Yersiniaceae</taxon>
        <taxon>Yersinia</taxon>
    </lineage>
</organism>
<dbReference type="EMBL" id="CPYI01000005">
    <property type="protein sequence ID" value="CNE57352.1"/>
    <property type="molecule type" value="Genomic_DNA"/>
</dbReference>
<dbReference type="PIRSF" id="PIRSF005739">
    <property type="entry name" value="O-mtase"/>
    <property type="match status" value="1"/>
</dbReference>
<dbReference type="AlphaFoldDB" id="A0A0T9L4F3"/>
<proteinExistence type="predicted"/>
<dbReference type="InterPro" id="IPR029063">
    <property type="entry name" value="SAM-dependent_MTases_sf"/>
</dbReference>
<gene>
    <name evidence="6" type="primary">tcmN_2</name>
    <name evidence="6" type="ORF">ERS008491_01647</name>
</gene>
<dbReference type="InterPro" id="IPR016461">
    <property type="entry name" value="COMT-like"/>
</dbReference>
<dbReference type="InterPro" id="IPR001077">
    <property type="entry name" value="COMT_C"/>
</dbReference>
<reference evidence="6 7" key="1">
    <citation type="submission" date="2015-03" db="EMBL/GenBank/DDBJ databases">
        <authorList>
            <person name="Murphy D."/>
        </authorList>
    </citation>
    <scope>NUCLEOTIDE SEQUENCE [LARGE SCALE GENOMIC DNA]</scope>
    <source>
        <strain evidence="6 7">FCF326</strain>
    </source>
</reference>
<dbReference type="Gene3D" id="1.10.10.10">
    <property type="entry name" value="Winged helix-like DNA-binding domain superfamily/Winged helix DNA-binding domain"/>
    <property type="match status" value="1"/>
</dbReference>
<keyword evidence="2 6" id="KW-0808">Transferase</keyword>
<dbReference type="SUPFAM" id="SSF46785">
    <property type="entry name" value="Winged helix' DNA-binding domain"/>
    <property type="match status" value="1"/>
</dbReference>
<dbReference type="SUPFAM" id="SSF53335">
    <property type="entry name" value="S-adenosyl-L-methionine-dependent methyltransferases"/>
    <property type="match status" value="1"/>
</dbReference>
<evidence type="ECO:0000256" key="4">
    <source>
        <dbReference type="PIRSR" id="PIRSR005739-1"/>
    </source>
</evidence>
<dbReference type="InterPro" id="IPR036390">
    <property type="entry name" value="WH_DNA-bd_sf"/>
</dbReference>
<dbReference type="Proteomes" id="UP000045824">
    <property type="component" value="Unassembled WGS sequence"/>
</dbReference>
<keyword evidence="1 6" id="KW-0489">Methyltransferase</keyword>
<protein>
    <submittedName>
        <fullName evidence="6">Hydroxyneurosporene-O-methyltransferase</fullName>
    </submittedName>
</protein>
<dbReference type="PROSITE" id="PS51683">
    <property type="entry name" value="SAM_OMT_II"/>
    <property type="match status" value="1"/>
</dbReference>
<evidence type="ECO:0000256" key="2">
    <source>
        <dbReference type="ARBA" id="ARBA00022679"/>
    </source>
</evidence>
<evidence type="ECO:0000256" key="1">
    <source>
        <dbReference type="ARBA" id="ARBA00022603"/>
    </source>
</evidence>
<evidence type="ECO:0000313" key="7">
    <source>
        <dbReference type="Proteomes" id="UP000045824"/>
    </source>
</evidence>
<accession>A0A0T9L4F3</accession>
<name>A0A0T9L4F3_YERKR</name>
<dbReference type="GO" id="GO:0008171">
    <property type="term" value="F:O-methyltransferase activity"/>
    <property type="evidence" value="ECO:0007669"/>
    <property type="project" value="InterPro"/>
</dbReference>
<keyword evidence="3" id="KW-0949">S-adenosyl-L-methionine</keyword>
<feature type="domain" description="O-methyltransferase C-terminal" evidence="5">
    <location>
        <begin position="117"/>
        <end position="325"/>
    </location>
</feature>
<evidence type="ECO:0000259" key="5">
    <source>
        <dbReference type="Pfam" id="PF00891"/>
    </source>
</evidence>
<dbReference type="Gene3D" id="3.40.50.150">
    <property type="entry name" value="Vaccinia Virus protein VP39"/>
    <property type="match status" value="1"/>
</dbReference>
<dbReference type="RefSeq" id="WP_050119045.1">
    <property type="nucleotide sequence ID" value="NZ_CAWMAB010000005.1"/>
</dbReference>
<evidence type="ECO:0000256" key="3">
    <source>
        <dbReference type="ARBA" id="ARBA00022691"/>
    </source>
</evidence>
<dbReference type="PANTHER" id="PTHR43712:SF2">
    <property type="entry name" value="O-METHYLTRANSFERASE CICE"/>
    <property type="match status" value="1"/>
</dbReference>
<sequence>MNKKVNNESPPIGATAGLYLIEKVMDYNFQASLHAVAVLGVADHLMKQAKTALEIGEEIRVDGQKLHRILQLLATQDIFHELTNMKFMLNPPAEFLCTTHPYSLRYAVLMLTDETMWQPLGKLVEEVKGGSAFKETYGISFFEYWSKPQKRIPKYDFHTGMASMSEIENLFLVKSYDFPKNATVVDVAGGFGRLLLKVLEANPTLHGILFDQQHVLPRNSLGELGDNSRWRLQPGSFFEECPQADIYMIKHIVHDWPDNKSVEILRNCRNAMNKNGKILIMDSIIPEDNTPHFGKKLDVMLMGSFDGGREHTEAELRELFSQAGLKINRIIDTGSYLSIIETVSI</sequence>
<dbReference type="InterPro" id="IPR036388">
    <property type="entry name" value="WH-like_DNA-bd_sf"/>
</dbReference>
<dbReference type="GO" id="GO:0032259">
    <property type="term" value="P:methylation"/>
    <property type="evidence" value="ECO:0007669"/>
    <property type="project" value="UniProtKB-KW"/>
</dbReference>
<dbReference type="Pfam" id="PF00891">
    <property type="entry name" value="Methyltransf_2"/>
    <property type="match status" value="1"/>
</dbReference>
<evidence type="ECO:0000313" key="6">
    <source>
        <dbReference type="EMBL" id="CNE57352.1"/>
    </source>
</evidence>